<feature type="chain" id="PRO_5015433078" evidence="1">
    <location>
        <begin position="21"/>
        <end position="124"/>
    </location>
</feature>
<organism evidence="2 3">
    <name type="scientific">Smittium simulii</name>
    <dbReference type="NCBI Taxonomy" id="133385"/>
    <lineage>
        <taxon>Eukaryota</taxon>
        <taxon>Fungi</taxon>
        <taxon>Fungi incertae sedis</taxon>
        <taxon>Zoopagomycota</taxon>
        <taxon>Kickxellomycotina</taxon>
        <taxon>Harpellomycetes</taxon>
        <taxon>Harpellales</taxon>
        <taxon>Legeriomycetaceae</taxon>
        <taxon>Smittium</taxon>
    </lineage>
</organism>
<proteinExistence type="predicted"/>
<dbReference type="EMBL" id="MBFR01000620">
    <property type="protein sequence ID" value="PVU86707.1"/>
    <property type="molecule type" value="Genomic_DNA"/>
</dbReference>
<name>A0A2T9Y325_9FUNG</name>
<dbReference type="AlphaFoldDB" id="A0A2T9Y325"/>
<evidence type="ECO:0000313" key="3">
    <source>
        <dbReference type="Proteomes" id="UP000245383"/>
    </source>
</evidence>
<accession>A0A2T9Y325</accession>
<sequence length="124" mass="14096">MHRLLVLISASFILFKNSIAESGFKITETTNTELFLKCIRVNNGTPNGWFSSGDLRCSCCEDGSFECPDPDFDYSRDTDTEETSDIYYKKCLNRYNPNGIAFKINDAPCFCHKNGVFVCEPTYK</sequence>
<protein>
    <submittedName>
        <fullName evidence="2">Uncharacterized protein</fullName>
    </submittedName>
</protein>
<evidence type="ECO:0000313" key="2">
    <source>
        <dbReference type="EMBL" id="PVU86707.1"/>
    </source>
</evidence>
<reference evidence="2 3" key="1">
    <citation type="journal article" date="2018" name="MBio">
        <title>Comparative Genomics Reveals the Core Gene Toolbox for the Fungus-Insect Symbiosis.</title>
        <authorList>
            <person name="Wang Y."/>
            <person name="Stata M."/>
            <person name="Wang W."/>
            <person name="Stajich J.E."/>
            <person name="White M.M."/>
            <person name="Moncalvo J.M."/>
        </authorList>
    </citation>
    <scope>NUCLEOTIDE SEQUENCE [LARGE SCALE GENOMIC DNA]</scope>
    <source>
        <strain evidence="2 3">SWE-8-4</strain>
    </source>
</reference>
<feature type="signal peptide" evidence="1">
    <location>
        <begin position="1"/>
        <end position="20"/>
    </location>
</feature>
<evidence type="ECO:0000256" key="1">
    <source>
        <dbReference type="SAM" id="SignalP"/>
    </source>
</evidence>
<dbReference type="Proteomes" id="UP000245383">
    <property type="component" value="Unassembled WGS sequence"/>
</dbReference>
<gene>
    <name evidence="2" type="ORF">BB561_006596</name>
</gene>
<keyword evidence="3" id="KW-1185">Reference proteome</keyword>
<keyword evidence="1" id="KW-0732">Signal</keyword>
<comment type="caution">
    <text evidence="2">The sequence shown here is derived from an EMBL/GenBank/DDBJ whole genome shotgun (WGS) entry which is preliminary data.</text>
</comment>